<accession>A0A061S2P8</accession>
<feature type="compositionally biased region" description="Basic residues" evidence="1">
    <location>
        <begin position="1"/>
        <end position="15"/>
    </location>
</feature>
<sequence>MRRHGLQQGRARRPVVLRGEELRPPSSPRRRRRRRGRTRSAPGPGAGLLAQEGEGVEARAAARRAPALGAGAIAAARRARRGVSPARDLPLAAGRRRGARRRVERHRRRLPRAHAPHGHLEAVYARDLAGREPPSVPGAEPHHAPDRDRPAEERPAGNAANALHVKHVADLKVDRAFRPIPIPRDGVEAGEGRGAGLAVECSSSKSREGPEEVVERREARARHAGDRKQWDRHGVPPASVGKLSPQPPF</sequence>
<feature type="non-terminal residue" evidence="2">
    <location>
        <position position="249"/>
    </location>
</feature>
<reference evidence="2" key="1">
    <citation type="submission" date="2014-05" db="EMBL/GenBank/DDBJ databases">
        <title>The transcriptome of the halophilic microalga Tetraselmis sp. GSL018 isolated from the Great Salt Lake, Utah.</title>
        <authorList>
            <person name="Jinkerson R.E."/>
            <person name="D'Adamo S."/>
            <person name="Posewitz M.C."/>
        </authorList>
    </citation>
    <scope>NUCLEOTIDE SEQUENCE</scope>
    <source>
        <strain evidence="2">GSL018</strain>
    </source>
</reference>
<evidence type="ECO:0000313" key="2">
    <source>
        <dbReference type="EMBL" id="JAC77289.1"/>
    </source>
</evidence>
<name>A0A061S2P8_9CHLO</name>
<gene>
    <name evidence="2" type="ORF">TSPGSL018_18096</name>
</gene>
<organism evidence="2">
    <name type="scientific">Tetraselmis sp. GSL018</name>
    <dbReference type="NCBI Taxonomy" id="582737"/>
    <lineage>
        <taxon>Eukaryota</taxon>
        <taxon>Viridiplantae</taxon>
        <taxon>Chlorophyta</taxon>
        <taxon>core chlorophytes</taxon>
        <taxon>Chlorodendrophyceae</taxon>
        <taxon>Chlorodendrales</taxon>
        <taxon>Chlorodendraceae</taxon>
        <taxon>Tetraselmis</taxon>
    </lineage>
</organism>
<dbReference type="EMBL" id="GBEZ01008237">
    <property type="protein sequence ID" value="JAC77289.1"/>
    <property type="molecule type" value="Transcribed_RNA"/>
</dbReference>
<dbReference type="AlphaFoldDB" id="A0A061S2P8"/>
<feature type="region of interest" description="Disordered" evidence="1">
    <location>
        <begin position="181"/>
        <end position="249"/>
    </location>
</feature>
<protein>
    <submittedName>
        <fullName evidence="2">Uncharacterized protein</fullName>
    </submittedName>
</protein>
<feature type="region of interest" description="Disordered" evidence="1">
    <location>
        <begin position="1"/>
        <end position="163"/>
    </location>
</feature>
<feature type="compositionally biased region" description="Basic residues" evidence="1">
    <location>
        <begin position="94"/>
        <end position="117"/>
    </location>
</feature>
<feature type="compositionally biased region" description="Basic and acidic residues" evidence="1">
    <location>
        <begin position="205"/>
        <end position="234"/>
    </location>
</feature>
<feature type="compositionally biased region" description="Basic and acidic residues" evidence="1">
    <location>
        <begin position="140"/>
        <end position="155"/>
    </location>
</feature>
<feature type="compositionally biased region" description="Basic residues" evidence="1">
    <location>
        <begin position="28"/>
        <end position="38"/>
    </location>
</feature>
<evidence type="ECO:0000256" key="1">
    <source>
        <dbReference type="SAM" id="MobiDB-lite"/>
    </source>
</evidence>
<feature type="compositionally biased region" description="Low complexity" evidence="1">
    <location>
        <begin position="63"/>
        <end position="76"/>
    </location>
</feature>
<proteinExistence type="predicted"/>